<gene>
    <name evidence="8" type="primary">dcm_3</name>
    <name evidence="8" type="ORF">NCTC10186_00520</name>
</gene>
<dbReference type="SUPFAM" id="SSF53335">
    <property type="entry name" value="S-adenosyl-L-methionine-dependent methyltransferases"/>
    <property type="match status" value="1"/>
</dbReference>
<name>A0A449AZV3_9BACT</name>
<dbReference type="EC" id="2.1.1.37" evidence="7"/>
<dbReference type="REBASE" id="298868">
    <property type="entry name" value="M.Mga10186ORF520P"/>
</dbReference>
<reference evidence="8 9" key="1">
    <citation type="submission" date="2019-01" db="EMBL/GenBank/DDBJ databases">
        <authorList>
            <consortium name="Pathogen Informatics"/>
        </authorList>
    </citation>
    <scope>NUCLEOTIDE SEQUENCE [LARGE SCALE GENOMIC DNA]</scope>
    <source>
        <strain evidence="8 9">NCTC10186</strain>
        <plasmid evidence="9">2</plasmid>
    </source>
</reference>
<dbReference type="InterPro" id="IPR018117">
    <property type="entry name" value="C5_DNA_meth_AS"/>
</dbReference>
<keyword evidence="3 5" id="KW-0949">S-adenosyl-L-methionine</keyword>
<sequence>MKKRLKFFDFCAGIGAGRLGLEQNNLECVGHSEIDDHANLTYTTFFNDHNNYGDLTKIDAKNLPDFDFLIAGFPCQTFSIAGKRGGFEDERGQIIYFLINIMKQKEVKYFILENVKGLVNHDKGHTFKVIRSELQKAGYTIFYKVLNSLDFGVAQTRERIYIVGFKNELNITNFNFPEKEQRTNFEDFIDENNNLEFDINDKTFQKYLANKYNQNKYSNEEILSWENCVIDWRQSDLRKYEGYFPTLRTGRHGLLYVKNKKVWKLNGYESLLLQGFPKEMAGKIKNKMFNNNKILSQAGNAMTVNVIKRITKNMLDEISFIERNYE</sequence>
<dbReference type="PANTHER" id="PTHR46098:SF1">
    <property type="entry name" value="TRNA (CYTOSINE(38)-C(5))-METHYLTRANSFERASE"/>
    <property type="match status" value="1"/>
</dbReference>
<dbReference type="InterPro" id="IPR001525">
    <property type="entry name" value="C5_MeTfrase"/>
</dbReference>
<dbReference type="RefSeq" id="WP_119571857.1">
    <property type="nucleotide sequence ID" value="NZ_LR215032.1"/>
</dbReference>
<evidence type="ECO:0000256" key="4">
    <source>
        <dbReference type="ARBA" id="ARBA00022747"/>
    </source>
</evidence>
<dbReference type="PROSITE" id="PS51679">
    <property type="entry name" value="SAM_MT_C5"/>
    <property type="match status" value="1"/>
</dbReference>
<protein>
    <recommendedName>
        <fullName evidence="7">Cytosine-specific methyltransferase</fullName>
        <ecNumber evidence="7">2.1.1.37</ecNumber>
    </recommendedName>
</protein>
<comment type="catalytic activity">
    <reaction evidence="7">
        <text>a 2'-deoxycytidine in DNA + S-adenosyl-L-methionine = a 5-methyl-2'-deoxycytidine in DNA + S-adenosyl-L-homocysteine + H(+)</text>
        <dbReference type="Rhea" id="RHEA:13681"/>
        <dbReference type="Rhea" id="RHEA-COMP:11369"/>
        <dbReference type="Rhea" id="RHEA-COMP:11370"/>
        <dbReference type="ChEBI" id="CHEBI:15378"/>
        <dbReference type="ChEBI" id="CHEBI:57856"/>
        <dbReference type="ChEBI" id="CHEBI:59789"/>
        <dbReference type="ChEBI" id="CHEBI:85452"/>
        <dbReference type="ChEBI" id="CHEBI:85454"/>
        <dbReference type="EC" id="2.1.1.37"/>
    </reaction>
</comment>
<dbReference type="PANTHER" id="PTHR46098">
    <property type="entry name" value="TRNA (CYTOSINE(38)-C(5))-METHYLTRANSFERASE"/>
    <property type="match status" value="1"/>
</dbReference>
<evidence type="ECO:0000313" key="9">
    <source>
        <dbReference type="Proteomes" id="UP000289862"/>
    </source>
</evidence>
<dbReference type="Pfam" id="PF00145">
    <property type="entry name" value="DNA_methylase"/>
    <property type="match status" value="1"/>
</dbReference>
<keyword evidence="4" id="KW-0680">Restriction system</keyword>
<dbReference type="NCBIfam" id="TIGR00675">
    <property type="entry name" value="dcm"/>
    <property type="match status" value="1"/>
</dbReference>
<dbReference type="KEGG" id="mgal:NCTC10186_00520"/>
<dbReference type="GO" id="GO:0009307">
    <property type="term" value="P:DNA restriction-modification system"/>
    <property type="evidence" value="ECO:0007669"/>
    <property type="project" value="UniProtKB-KW"/>
</dbReference>
<dbReference type="PROSITE" id="PS00094">
    <property type="entry name" value="C5_MTASE_1"/>
    <property type="match status" value="1"/>
</dbReference>
<dbReference type="GO" id="GO:0003886">
    <property type="term" value="F:DNA (cytosine-5-)-methyltransferase activity"/>
    <property type="evidence" value="ECO:0007669"/>
    <property type="project" value="UniProtKB-EC"/>
</dbReference>
<keyword evidence="2 5" id="KW-0808">Transferase</keyword>
<dbReference type="PRINTS" id="PR00105">
    <property type="entry name" value="C5METTRFRASE"/>
</dbReference>
<accession>A0A449AZV3</accession>
<dbReference type="Proteomes" id="UP000289862">
    <property type="component" value="Plasmid 2"/>
</dbReference>
<dbReference type="Gene3D" id="3.40.50.150">
    <property type="entry name" value="Vaccinia Virus protein VP39"/>
    <property type="match status" value="1"/>
</dbReference>
<organism evidence="8 9">
    <name type="scientific">Mycoplasmopsis gallopavonis</name>
    <dbReference type="NCBI Taxonomy" id="76629"/>
    <lineage>
        <taxon>Bacteria</taxon>
        <taxon>Bacillati</taxon>
        <taxon>Mycoplasmatota</taxon>
        <taxon>Mycoplasmoidales</taxon>
        <taxon>Metamycoplasmataceae</taxon>
        <taxon>Mycoplasmopsis</taxon>
    </lineage>
</organism>
<evidence type="ECO:0000256" key="3">
    <source>
        <dbReference type="ARBA" id="ARBA00022691"/>
    </source>
</evidence>
<feature type="active site" evidence="5">
    <location>
        <position position="75"/>
    </location>
</feature>
<dbReference type="OrthoDB" id="9813719at2"/>
<evidence type="ECO:0000256" key="1">
    <source>
        <dbReference type="ARBA" id="ARBA00022603"/>
    </source>
</evidence>
<dbReference type="Gene3D" id="3.90.120.10">
    <property type="entry name" value="DNA Methylase, subunit A, domain 2"/>
    <property type="match status" value="1"/>
</dbReference>
<proteinExistence type="inferred from homology"/>
<dbReference type="GO" id="GO:0032259">
    <property type="term" value="P:methylation"/>
    <property type="evidence" value="ECO:0007669"/>
    <property type="project" value="UniProtKB-KW"/>
</dbReference>
<evidence type="ECO:0000256" key="2">
    <source>
        <dbReference type="ARBA" id="ARBA00022679"/>
    </source>
</evidence>
<evidence type="ECO:0000313" key="8">
    <source>
        <dbReference type="EMBL" id="VEU73031.1"/>
    </source>
</evidence>
<geneLocation type="plasmid" evidence="8 9">
    <name>2</name>
</geneLocation>
<evidence type="ECO:0000256" key="5">
    <source>
        <dbReference type="PROSITE-ProRule" id="PRU01016"/>
    </source>
</evidence>
<keyword evidence="1 5" id="KW-0489">Methyltransferase</keyword>
<dbReference type="EMBL" id="LR215032">
    <property type="protein sequence ID" value="VEU73031.1"/>
    <property type="molecule type" value="Genomic_DNA"/>
</dbReference>
<dbReference type="InterPro" id="IPR050750">
    <property type="entry name" value="C5-MTase"/>
</dbReference>
<evidence type="ECO:0000256" key="7">
    <source>
        <dbReference type="RuleBase" id="RU000417"/>
    </source>
</evidence>
<dbReference type="CDD" id="cd00315">
    <property type="entry name" value="Cyt_C5_DNA_methylase"/>
    <property type="match status" value="1"/>
</dbReference>
<dbReference type="AlphaFoldDB" id="A0A449AZV3"/>
<comment type="similarity">
    <text evidence="5 6">Belongs to the class I-like SAM-binding methyltransferase superfamily. C5-methyltransferase family.</text>
</comment>
<keyword evidence="9" id="KW-1185">Reference proteome</keyword>
<evidence type="ECO:0000256" key="6">
    <source>
        <dbReference type="RuleBase" id="RU000416"/>
    </source>
</evidence>
<dbReference type="InterPro" id="IPR029063">
    <property type="entry name" value="SAM-dependent_MTases_sf"/>
</dbReference>
<keyword evidence="8" id="KW-0614">Plasmid</keyword>